<comment type="caution">
    <text evidence="2">The sequence shown here is derived from an EMBL/GenBank/DDBJ whole genome shotgun (WGS) entry which is preliminary data.</text>
</comment>
<evidence type="ECO:0000313" key="3">
    <source>
        <dbReference type="Proteomes" id="UP001229421"/>
    </source>
</evidence>
<dbReference type="Proteomes" id="UP001229421">
    <property type="component" value="Unassembled WGS sequence"/>
</dbReference>
<dbReference type="AlphaFoldDB" id="A0AAD8KI66"/>
<name>A0AAD8KI66_TARER</name>
<feature type="region of interest" description="Disordered" evidence="1">
    <location>
        <begin position="1"/>
        <end position="37"/>
    </location>
</feature>
<keyword evidence="3" id="KW-1185">Reference proteome</keyword>
<evidence type="ECO:0000256" key="1">
    <source>
        <dbReference type="SAM" id="MobiDB-lite"/>
    </source>
</evidence>
<reference evidence="2" key="1">
    <citation type="journal article" date="2023" name="bioRxiv">
        <title>Improved chromosome-level genome assembly for marigold (Tagetes erecta).</title>
        <authorList>
            <person name="Jiang F."/>
            <person name="Yuan L."/>
            <person name="Wang S."/>
            <person name="Wang H."/>
            <person name="Xu D."/>
            <person name="Wang A."/>
            <person name="Fan W."/>
        </authorList>
    </citation>
    <scope>NUCLEOTIDE SEQUENCE</scope>
    <source>
        <strain evidence="2">WSJ</strain>
        <tissue evidence="2">Leaf</tissue>
    </source>
</reference>
<sequence>MEADDLVNRELQNTPGEIPPTVRTEEDEQLSRGLKGSKVPMCMENNMVAESVAAEDLSGNGPDTHVSHARNFVSKDLESGPVVGLGKIREECGSSDLRIGVNQMEQIDSFNMAHQSNKGHNNTIDLAKEYLKEKEKHKKSIPYYHPPKSMQSSKGHPISMKLKDRCFDSWLKKPGFVELVSKAYTDCQAVGPPDRVFMLKLKAVKVAIKEWRKKIKEEEIGKLLVLKSKIENIERIAEERLLEEHEQRDRVSWSRELLELEEAKL</sequence>
<protein>
    <submittedName>
        <fullName evidence="2">Uncharacterized protein</fullName>
    </submittedName>
</protein>
<accession>A0AAD8KI66</accession>
<gene>
    <name evidence="2" type="ORF">QVD17_24801</name>
</gene>
<dbReference type="EMBL" id="JAUHHV010000006">
    <property type="protein sequence ID" value="KAK1421988.1"/>
    <property type="molecule type" value="Genomic_DNA"/>
</dbReference>
<organism evidence="2 3">
    <name type="scientific">Tagetes erecta</name>
    <name type="common">African marigold</name>
    <dbReference type="NCBI Taxonomy" id="13708"/>
    <lineage>
        <taxon>Eukaryota</taxon>
        <taxon>Viridiplantae</taxon>
        <taxon>Streptophyta</taxon>
        <taxon>Embryophyta</taxon>
        <taxon>Tracheophyta</taxon>
        <taxon>Spermatophyta</taxon>
        <taxon>Magnoliopsida</taxon>
        <taxon>eudicotyledons</taxon>
        <taxon>Gunneridae</taxon>
        <taxon>Pentapetalae</taxon>
        <taxon>asterids</taxon>
        <taxon>campanulids</taxon>
        <taxon>Asterales</taxon>
        <taxon>Asteraceae</taxon>
        <taxon>Asteroideae</taxon>
        <taxon>Heliantheae alliance</taxon>
        <taxon>Tageteae</taxon>
        <taxon>Tagetes</taxon>
    </lineage>
</organism>
<proteinExistence type="predicted"/>
<evidence type="ECO:0000313" key="2">
    <source>
        <dbReference type="EMBL" id="KAK1421988.1"/>
    </source>
</evidence>